<name>A0A0A9HVY1_ARUDO</name>
<evidence type="ECO:0000313" key="2">
    <source>
        <dbReference type="EMBL" id="JAE39021.1"/>
    </source>
</evidence>
<reference evidence="2" key="2">
    <citation type="journal article" date="2015" name="Data Brief">
        <title>Shoot transcriptome of the giant reed, Arundo donax.</title>
        <authorList>
            <person name="Barrero R.A."/>
            <person name="Guerrero F.D."/>
            <person name="Moolhuijzen P."/>
            <person name="Goolsby J.A."/>
            <person name="Tidwell J."/>
            <person name="Bellgard S.E."/>
            <person name="Bellgard M.I."/>
        </authorList>
    </citation>
    <scope>NUCLEOTIDE SEQUENCE</scope>
    <source>
        <tissue evidence="2">Shoot tissue taken approximately 20 cm above the soil surface</tissue>
    </source>
</reference>
<dbReference type="AlphaFoldDB" id="A0A0A9HVY1"/>
<dbReference type="EMBL" id="GBRH01158875">
    <property type="protein sequence ID" value="JAE39021.1"/>
    <property type="molecule type" value="Transcribed_RNA"/>
</dbReference>
<feature type="signal peptide" evidence="1">
    <location>
        <begin position="1"/>
        <end position="18"/>
    </location>
</feature>
<accession>A0A0A9HVY1</accession>
<feature type="chain" id="PRO_5002065649" evidence="1">
    <location>
        <begin position="19"/>
        <end position="42"/>
    </location>
</feature>
<reference evidence="2" key="1">
    <citation type="submission" date="2014-09" db="EMBL/GenBank/DDBJ databases">
        <authorList>
            <person name="Magalhaes I.L.F."/>
            <person name="Oliveira U."/>
            <person name="Santos F.R."/>
            <person name="Vidigal T.H.D.A."/>
            <person name="Brescovit A.D."/>
            <person name="Santos A.J."/>
        </authorList>
    </citation>
    <scope>NUCLEOTIDE SEQUENCE</scope>
    <source>
        <tissue evidence="2">Shoot tissue taken approximately 20 cm above the soil surface</tissue>
    </source>
</reference>
<evidence type="ECO:0000256" key="1">
    <source>
        <dbReference type="SAM" id="SignalP"/>
    </source>
</evidence>
<keyword evidence="1" id="KW-0732">Signal</keyword>
<sequence>MALYTFGLIFFLTSPLICLVPFDSSHLCCLKLIHSAFLSFGN</sequence>
<organism evidence="2">
    <name type="scientific">Arundo donax</name>
    <name type="common">Giant reed</name>
    <name type="synonym">Donax arundinaceus</name>
    <dbReference type="NCBI Taxonomy" id="35708"/>
    <lineage>
        <taxon>Eukaryota</taxon>
        <taxon>Viridiplantae</taxon>
        <taxon>Streptophyta</taxon>
        <taxon>Embryophyta</taxon>
        <taxon>Tracheophyta</taxon>
        <taxon>Spermatophyta</taxon>
        <taxon>Magnoliopsida</taxon>
        <taxon>Liliopsida</taxon>
        <taxon>Poales</taxon>
        <taxon>Poaceae</taxon>
        <taxon>PACMAD clade</taxon>
        <taxon>Arundinoideae</taxon>
        <taxon>Arundineae</taxon>
        <taxon>Arundo</taxon>
    </lineage>
</organism>
<proteinExistence type="predicted"/>
<protein>
    <submittedName>
        <fullName evidence="2">Uncharacterized protein</fullName>
    </submittedName>
</protein>